<evidence type="ECO:0000256" key="3">
    <source>
        <dbReference type="ARBA" id="ARBA00023242"/>
    </source>
</evidence>
<evidence type="ECO:0000256" key="1">
    <source>
        <dbReference type="ARBA" id="ARBA00004123"/>
    </source>
</evidence>
<dbReference type="PANTHER" id="PTHR12972">
    <property type="entry name" value="DOWNSTREAM NEIGHBOR OF SON"/>
    <property type="match status" value="1"/>
</dbReference>
<dbReference type="InterPro" id="IPR024861">
    <property type="entry name" value="Donson"/>
</dbReference>
<comment type="caution">
    <text evidence="5">The sequence shown here is derived from an EMBL/GenBank/DDBJ whole genome shotgun (WGS) entry which is preliminary data.</text>
</comment>
<dbReference type="Proteomes" id="UP001630127">
    <property type="component" value="Unassembled WGS sequence"/>
</dbReference>
<dbReference type="EMBL" id="JBJUIK010000003">
    <property type="protein sequence ID" value="KAL3532203.1"/>
    <property type="molecule type" value="Genomic_DNA"/>
</dbReference>
<name>A0ABD3AMA7_9GENT</name>
<evidence type="ECO:0000313" key="6">
    <source>
        <dbReference type="Proteomes" id="UP001630127"/>
    </source>
</evidence>
<sequence length="124" mass="13733">MSHVDNSLQSLLMFTGNQSVHGLYDFLLNFRFFFYSLTGMDVPLLYSRVPFENATLSAPQVRCKEVRRAGQMHLPLKDSNGAGEPTPCSSPGICYSVEIKDAYIPPWVVSSICNSLGVALRQVS</sequence>
<reference evidence="5 6" key="1">
    <citation type="submission" date="2024-11" db="EMBL/GenBank/DDBJ databases">
        <title>A near-complete genome assembly of Cinchona calisaya.</title>
        <authorList>
            <person name="Lian D.C."/>
            <person name="Zhao X.W."/>
            <person name="Wei L."/>
        </authorList>
    </citation>
    <scope>NUCLEOTIDE SEQUENCE [LARGE SCALE GENOMIC DNA]</scope>
    <source>
        <tissue evidence="5">Nenye</tissue>
    </source>
</reference>
<organism evidence="5 6">
    <name type="scientific">Cinchona calisaya</name>
    <dbReference type="NCBI Taxonomy" id="153742"/>
    <lineage>
        <taxon>Eukaryota</taxon>
        <taxon>Viridiplantae</taxon>
        <taxon>Streptophyta</taxon>
        <taxon>Embryophyta</taxon>
        <taxon>Tracheophyta</taxon>
        <taxon>Spermatophyta</taxon>
        <taxon>Magnoliopsida</taxon>
        <taxon>eudicotyledons</taxon>
        <taxon>Gunneridae</taxon>
        <taxon>Pentapetalae</taxon>
        <taxon>asterids</taxon>
        <taxon>lamiids</taxon>
        <taxon>Gentianales</taxon>
        <taxon>Rubiaceae</taxon>
        <taxon>Cinchonoideae</taxon>
        <taxon>Cinchoneae</taxon>
        <taxon>Cinchona</taxon>
    </lineage>
</organism>
<accession>A0ABD3AMA7</accession>
<evidence type="ECO:0000313" key="5">
    <source>
        <dbReference type="EMBL" id="KAL3532203.1"/>
    </source>
</evidence>
<dbReference type="PANTHER" id="PTHR12972:SF0">
    <property type="entry name" value="PROTEIN DOWNSTREAM NEIGHBOR OF SON"/>
    <property type="match status" value="1"/>
</dbReference>
<keyword evidence="2" id="KW-0217">Developmental protein</keyword>
<comment type="subcellular location">
    <subcellularLocation>
        <location evidence="1">Nucleus</location>
    </subcellularLocation>
</comment>
<protein>
    <submittedName>
        <fullName evidence="5">Uncharacterized protein</fullName>
    </submittedName>
</protein>
<comment type="similarity">
    <text evidence="4">Belongs to the DONSON family.</text>
</comment>
<gene>
    <name evidence="5" type="ORF">ACH5RR_005724</name>
</gene>
<dbReference type="GO" id="GO:0005634">
    <property type="term" value="C:nucleus"/>
    <property type="evidence" value="ECO:0007669"/>
    <property type="project" value="UniProtKB-SubCell"/>
</dbReference>
<keyword evidence="6" id="KW-1185">Reference proteome</keyword>
<proteinExistence type="inferred from homology"/>
<evidence type="ECO:0000256" key="2">
    <source>
        <dbReference type="ARBA" id="ARBA00022473"/>
    </source>
</evidence>
<evidence type="ECO:0000256" key="4">
    <source>
        <dbReference type="ARBA" id="ARBA00025806"/>
    </source>
</evidence>
<dbReference type="AlphaFoldDB" id="A0ABD3AMA7"/>
<keyword evidence="3" id="KW-0539">Nucleus</keyword>